<dbReference type="GO" id="GO:0009338">
    <property type="term" value="C:exodeoxyribonuclease V complex"/>
    <property type="evidence" value="ECO:0007669"/>
    <property type="project" value="InterPro"/>
</dbReference>
<dbReference type="CDD" id="cd18809">
    <property type="entry name" value="SF1_C_RecD"/>
    <property type="match status" value="1"/>
</dbReference>
<keyword evidence="2 3" id="KW-0067">ATP-binding</keyword>
<comment type="function">
    <text evidence="3">A helicase/nuclease that prepares dsDNA breaks (DSB) for recombinational DNA repair. Binds to DSBs and unwinds DNA via a highly rapid and processive ATP-dependent bidirectional helicase activity. Unwinds dsDNA until it encounters a Chi (crossover hotspot instigator) sequence from the 3' direction. Cuts ssDNA a few nucleotides 3' to the Chi site. The properties and activities of the enzyme are changed at Chi. The Chi-altered holoenzyme produces a long 3'-ssDNA overhang and facilitates RecA-binding to the ssDNA for homologous DNA recombination and repair. Holoenzyme degrades any linearized DNA that is unable to undergo homologous recombination. In the holoenzyme this subunit has ssDNA-dependent ATPase and 5'-3' helicase activity. When added to pre-assembled RecBC greatly stimulates nuclease activity and augments holoenzyme processivity. Negatively regulates the RecA-loading ability of RecBCD.</text>
</comment>
<evidence type="ECO:0000256" key="2">
    <source>
        <dbReference type="ARBA" id="ARBA00022840"/>
    </source>
</evidence>
<keyword evidence="3" id="KW-0269">Exonuclease</keyword>
<dbReference type="Pfam" id="PF13245">
    <property type="entry name" value="AAA_19"/>
    <property type="match status" value="1"/>
</dbReference>
<keyword evidence="3" id="KW-0234">DNA repair</keyword>
<feature type="region of interest" description="Disordered" evidence="4">
    <location>
        <begin position="458"/>
        <end position="503"/>
    </location>
</feature>
<dbReference type="HOGENOM" id="CLU_007524_1_2_4"/>
<dbReference type="PANTHER" id="PTHR43788">
    <property type="entry name" value="DNA2/NAM7 HELICASE FAMILY MEMBER"/>
    <property type="match status" value="1"/>
</dbReference>
<keyword evidence="3" id="KW-0540">Nuclease</keyword>
<feature type="binding site" evidence="3">
    <location>
        <begin position="192"/>
        <end position="199"/>
    </location>
    <ligand>
        <name>ATP</name>
        <dbReference type="ChEBI" id="CHEBI:30616"/>
    </ligand>
</feature>
<evidence type="ECO:0000256" key="3">
    <source>
        <dbReference type="HAMAP-Rule" id="MF_01487"/>
    </source>
</evidence>
<comment type="similarity">
    <text evidence="3">Belongs to the RecD family.</text>
</comment>
<feature type="region of interest" description="Disordered" evidence="4">
    <location>
        <begin position="415"/>
        <end position="443"/>
    </location>
</feature>
<feature type="domain" description="Helicase ATP-binding" evidence="5">
    <location>
        <begin position="179"/>
        <end position="311"/>
    </location>
</feature>
<dbReference type="InterPro" id="IPR050534">
    <property type="entry name" value="Coronavir_polyprotein_1ab"/>
</dbReference>
<gene>
    <name evidence="3 6" type="primary">recD</name>
    <name evidence="6" type="ORF">BURPS1710A_1714</name>
</gene>
<dbReference type="AlphaFoldDB" id="A0A0E1W1Z0"/>
<dbReference type="InterPro" id="IPR006344">
    <property type="entry name" value="RecD"/>
</dbReference>
<name>A0A0E1W1Z0_BURPE</name>
<dbReference type="InterPro" id="IPR014001">
    <property type="entry name" value="Helicase_ATP-bd"/>
</dbReference>
<comment type="catalytic activity">
    <reaction evidence="3">
        <text>ATP + H2O = ADP + phosphate + H(+)</text>
        <dbReference type="Rhea" id="RHEA:13065"/>
        <dbReference type="ChEBI" id="CHEBI:15377"/>
        <dbReference type="ChEBI" id="CHEBI:15378"/>
        <dbReference type="ChEBI" id="CHEBI:30616"/>
        <dbReference type="ChEBI" id="CHEBI:43474"/>
        <dbReference type="ChEBI" id="CHEBI:456216"/>
        <dbReference type="EC" id="5.6.2.3"/>
    </reaction>
</comment>
<keyword evidence="3" id="KW-0238">DNA-binding</keyword>
<dbReference type="GO" id="GO:0016887">
    <property type="term" value="F:ATP hydrolysis activity"/>
    <property type="evidence" value="ECO:0007669"/>
    <property type="project" value="RHEA"/>
</dbReference>
<sequence length="898" mass="92288">MSVVDERFAWTGGLADRLPEPADFGLALAEGFARRIGMLSRRVGASAAAARWAARAAFAASRATAAGHVCVALRALAQRYDEPYDDVRAALAASGVTAFDGIVRGGECPLVVDRDGRLYLARYFEYETRLANALVERSRCGGAPAGGADALSPDALGERLVRYFGPQKERGVDWQRVAALIALTGRVTIVSGGPGTGKTTTVVGVIACLLDAHPELRIALAAPTGKAAQRMQEALHARAGSLPAELAARLPRTSCTLHRLLGGGPGGRFAHHRDNPLPYDLVVVDEASMIDVALAAHLLDALAPNARLVLLGDKDQLAAVEAGAVFAELSARPAFSPATCATIARALGVGEAEFVAALPDGFVVQAVGAERVADARAAAADMDVAARGTAGAAAAAARATAAAAARMTTAAAAARGGAPESAAQRAPAPHAGRRGGGRASNRTVDDAQGSLFAFDDDAFGVGTSGGEPGAGAQGAGRRDGGAPSLDEPHAGRRDGGASPGVAHSRRDAFDARARSGPADVSDLENAARAYAPAGAAGPADSPADASFVEPAAWIEADELAWLDNAVFSFSEGASANAEADGRRSAAATATDAGARTAPPVAREATAPTPRETARSDGSAVAPLTDCVVWLERNYRFGLDSPIGRLSLAIRRGAVQDALDALSTQDDAAARFSDDGGATLSAATVEQLARGFAGYAAALRDALATPEPDALPLFDVLNRFRVLCATRTGARGAEEVNARMAAEVRRAVRVPLALGAHWFAGRPVMVTRNDYALGLFNGDIGIALPGARGALRVWFRGADGRARAVSPAALPPHDTAFALTVHKSQGSEFDDAALILPASFNRVLSRELVYTAITRARARVQVIGSRAVLALAIATRTARDSGLAARIADALRARQEGAR</sequence>
<dbReference type="InterPro" id="IPR027785">
    <property type="entry name" value="UvrD-like_helicase_C"/>
</dbReference>
<evidence type="ECO:0000313" key="6">
    <source>
        <dbReference type="EMBL" id="EET07148.1"/>
    </source>
</evidence>
<keyword evidence="3 6" id="KW-0378">Hydrolase</keyword>
<feature type="compositionally biased region" description="Low complexity" evidence="4">
    <location>
        <begin position="584"/>
        <end position="597"/>
    </location>
</feature>
<organism evidence="6">
    <name type="scientific">Burkholderia pseudomallei 1710a</name>
    <dbReference type="NCBI Taxonomy" id="320371"/>
    <lineage>
        <taxon>Bacteria</taxon>
        <taxon>Pseudomonadati</taxon>
        <taxon>Pseudomonadota</taxon>
        <taxon>Betaproteobacteria</taxon>
        <taxon>Burkholderiales</taxon>
        <taxon>Burkholderiaceae</taxon>
        <taxon>Burkholderia</taxon>
        <taxon>pseudomallei group</taxon>
    </lineage>
</organism>
<comment type="subunit">
    <text evidence="3">Heterotrimer of RecB, RecC and RecD. All subunits contribute to DNA-binding.</text>
</comment>
<keyword evidence="1 3" id="KW-0547">Nucleotide-binding</keyword>
<dbReference type="RefSeq" id="WP_004526512.1">
    <property type="nucleotide sequence ID" value="NZ_CM000832.1"/>
</dbReference>
<dbReference type="Gene3D" id="3.40.50.300">
    <property type="entry name" value="P-loop containing nucleotide triphosphate hydrolases"/>
    <property type="match status" value="3"/>
</dbReference>
<feature type="region of interest" description="Disordered" evidence="4">
    <location>
        <begin position="577"/>
        <end position="617"/>
    </location>
</feature>
<protein>
    <recommendedName>
        <fullName evidence="3">RecBCD enzyme subunit RecD</fullName>
        <ecNumber evidence="3">5.6.2.3</ecNumber>
    </recommendedName>
    <alternativeName>
        <fullName evidence="3">DNA 5'-3' helicase subunit RecD</fullName>
    </alternativeName>
    <alternativeName>
        <fullName evidence="3">Exonuclease V subunit RecD</fullName>
        <shortName evidence="3">ExoV subunit RecD</shortName>
    </alternativeName>
    <alternativeName>
        <fullName evidence="3">Helicase/nuclease RecBCD subunit RecD</fullName>
    </alternativeName>
</protein>
<evidence type="ECO:0000259" key="5">
    <source>
        <dbReference type="PROSITE" id="PS51192"/>
    </source>
</evidence>
<keyword evidence="3" id="KW-0347">Helicase</keyword>
<proteinExistence type="inferred from homology"/>
<dbReference type="Proteomes" id="UP000001812">
    <property type="component" value="Chromosome I"/>
</dbReference>
<dbReference type="EC" id="5.6.2.3" evidence="3"/>
<feature type="compositionally biased region" description="Gly residues" evidence="4">
    <location>
        <begin position="462"/>
        <end position="474"/>
    </location>
</feature>
<evidence type="ECO:0000256" key="4">
    <source>
        <dbReference type="SAM" id="MobiDB-lite"/>
    </source>
</evidence>
<dbReference type="Pfam" id="PF13538">
    <property type="entry name" value="UvrD_C_2"/>
    <property type="match status" value="1"/>
</dbReference>
<feature type="compositionally biased region" description="Basic and acidic residues" evidence="4">
    <location>
        <begin position="476"/>
        <end position="495"/>
    </location>
</feature>
<dbReference type="EMBL" id="CM000832">
    <property type="protein sequence ID" value="EET07148.1"/>
    <property type="molecule type" value="Genomic_DNA"/>
</dbReference>
<dbReference type="SUPFAM" id="SSF52540">
    <property type="entry name" value="P-loop containing nucleoside triphosphate hydrolases"/>
    <property type="match status" value="2"/>
</dbReference>
<dbReference type="PANTHER" id="PTHR43788:SF6">
    <property type="entry name" value="DNA HELICASE B"/>
    <property type="match status" value="1"/>
</dbReference>
<accession>A0A0E1W1Z0</accession>
<dbReference type="GO" id="GO:0017116">
    <property type="term" value="F:single-stranded DNA helicase activity"/>
    <property type="evidence" value="ECO:0007669"/>
    <property type="project" value="TreeGrafter"/>
</dbReference>
<dbReference type="PROSITE" id="PS51192">
    <property type="entry name" value="HELICASE_ATP_BIND_1"/>
    <property type="match status" value="1"/>
</dbReference>
<reference evidence="6" key="1">
    <citation type="submission" date="2009-05" db="EMBL/GenBank/DDBJ databases">
        <authorList>
            <person name="Harkins D.M."/>
            <person name="DeShazer D."/>
            <person name="Woods D.E."/>
            <person name="Brinkac L.M."/>
            <person name="Brown K.A."/>
            <person name="Hung G.C."/>
            <person name="Tuanyok A."/>
            <person name="Zhang B."/>
            <person name="Nierman W.C."/>
        </authorList>
    </citation>
    <scope>NUCLEOTIDE SEQUENCE [LARGE SCALE GENOMIC DNA]</scope>
    <source>
        <strain evidence="6">1710a</strain>
    </source>
</reference>
<evidence type="ECO:0000256" key="1">
    <source>
        <dbReference type="ARBA" id="ARBA00022741"/>
    </source>
</evidence>
<dbReference type="GO" id="GO:0008854">
    <property type="term" value="F:exodeoxyribonuclease V activity"/>
    <property type="evidence" value="ECO:0007669"/>
    <property type="project" value="InterPro"/>
</dbReference>
<dbReference type="HAMAP" id="MF_01487">
    <property type="entry name" value="RecD"/>
    <property type="match status" value="1"/>
</dbReference>
<dbReference type="InterPro" id="IPR027417">
    <property type="entry name" value="P-loop_NTPase"/>
</dbReference>
<dbReference type="GO" id="GO:0000724">
    <property type="term" value="P:double-strand break repair via homologous recombination"/>
    <property type="evidence" value="ECO:0007669"/>
    <property type="project" value="UniProtKB-UniRule"/>
</dbReference>
<dbReference type="GO" id="GO:0043139">
    <property type="term" value="F:5'-3' DNA helicase activity"/>
    <property type="evidence" value="ECO:0007669"/>
    <property type="project" value="UniProtKB-UniRule"/>
</dbReference>
<dbReference type="CDD" id="cd17933">
    <property type="entry name" value="DEXSc_RecD-like"/>
    <property type="match status" value="1"/>
</dbReference>
<keyword evidence="3" id="KW-0413">Isomerase</keyword>
<dbReference type="GO" id="GO:0003677">
    <property type="term" value="F:DNA binding"/>
    <property type="evidence" value="ECO:0007669"/>
    <property type="project" value="UniProtKB-UniRule"/>
</dbReference>
<keyword evidence="3" id="KW-0227">DNA damage</keyword>
<dbReference type="GO" id="GO:0005524">
    <property type="term" value="F:ATP binding"/>
    <property type="evidence" value="ECO:0007669"/>
    <property type="project" value="UniProtKB-UniRule"/>
</dbReference>
<comment type="miscellaneous">
    <text evidence="3">In the RecBCD complex, RecB has a slow 3'-5' helicase, an exonuclease activity and loads RecA onto ssDNA, RecD has a fast 5'-3' helicase activity, while RecC stimulates the ATPase and processivity of the RecB helicase and contributes to recognition of the Chi site.</text>
</comment>
<feature type="compositionally biased region" description="Low complexity" evidence="4">
    <location>
        <begin position="415"/>
        <end position="430"/>
    </location>
</feature>